<evidence type="ECO:0000256" key="8">
    <source>
        <dbReference type="ARBA" id="ARBA00023136"/>
    </source>
</evidence>
<dbReference type="Pfam" id="PF07963">
    <property type="entry name" value="N_methyl"/>
    <property type="match status" value="1"/>
</dbReference>
<keyword evidence="5" id="KW-0997">Cell inner membrane</keyword>
<dbReference type="PROSITE" id="PS00409">
    <property type="entry name" value="PROKAR_NTER_METHYL"/>
    <property type="match status" value="1"/>
</dbReference>
<evidence type="ECO:0000256" key="3">
    <source>
        <dbReference type="ARBA" id="ARBA00022475"/>
    </source>
</evidence>
<protein>
    <recommendedName>
        <fullName evidence="2">Type II secretion system protein H</fullName>
    </recommendedName>
    <alternativeName>
        <fullName evidence="10">General secretion pathway protein H</fullName>
    </alternativeName>
</protein>
<evidence type="ECO:0000313" key="14">
    <source>
        <dbReference type="Proteomes" id="UP001595961"/>
    </source>
</evidence>
<dbReference type="InterPro" id="IPR012902">
    <property type="entry name" value="N_methyl_site"/>
</dbReference>
<keyword evidence="8 11" id="KW-0472">Membrane</keyword>
<evidence type="ECO:0000256" key="2">
    <source>
        <dbReference type="ARBA" id="ARBA00021549"/>
    </source>
</evidence>
<evidence type="ECO:0000256" key="1">
    <source>
        <dbReference type="ARBA" id="ARBA00004377"/>
    </source>
</evidence>
<keyword evidence="14" id="KW-1185">Reference proteome</keyword>
<evidence type="ECO:0000256" key="9">
    <source>
        <dbReference type="ARBA" id="ARBA00025772"/>
    </source>
</evidence>
<feature type="transmembrane region" description="Helical" evidence="11">
    <location>
        <begin position="12"/>
        <end position="34"/>
    </location>
</feature>
<proteinExistence type="inferred from homology"/>
<reference evidence="14" key="1">
    <citation type="journal article" date="2019" name="Int. J. Syst. Evol. Microbiol.">
        <title>The Global Catalogue of Microorganisms (GCM) 10K type strain sequencing project: providing services to taxonomists for standard genome sequencing and annotation.</title>
        <authorList>
            <consortium name="The Broad Institute Genomics Platform"/>
            <consortium name="The Broad Institute Genome Sequencing Center for Infectious Disease"/>
            <person name="Wu L."/>
            <person name="Ma J."/>
        </authorList>
    </citation>
    <scope>NUCLEOTIDE SEQUENCE [LARGE SCALE GENOMIC DNA]</scope>
    <source>
        <strain evidence="14">CCM 4481</strain>
    </source>
</reference>
<keyword evidence="6 11" id="KW-0812">Transmembrane</keyword>
<comment type="similarity">
    <text evidence="9">Belongs to the GSP H family.</text>
</comment>
<evidence type="ECO:0000256" key="5">
    <source>
        <dbReference type="ARBA" id="ARBA00022519"/>
    </source>
</evidence>
<evidence type="ECO:0000313" key="13">
    <source>
        <dbReference type="EMBL" id="MFC4528363.1"/>
    </source>
</evidence>
<dbReference type="InterPro" id="IPR045584">
    <property type="entry name" value="Pilin-like"/>
</dbReference>
<evidence type="ECO:0000256" key="11">
    <source>
        <dbReference type="SAM" id="Phobius"/>
    </source>
</evidence>
<evidence type="ECO:0000256" key="10">
    <source>
        <dbReference type="ARBA" id="ARBA00030775"/>
    </source>
</evidence>
<comment type="caution">
    <text evidence="13">The sequence shown here is derived from an EMBL/GenBank/DDBJ whole genome shotgun (WGS) entry which is preliminary data.</text>
</comment>
<dbReference type="EMBL" id="JBHSGA010000020">
    <property type="protein sequence ID" value="MFC4528363.1"/>
    <property type="molecule type" value="Genomic_DNA"/>
</dbReference>
<evidence type="ECO:0000256" key="4">
    <source>
        <dbReference type="ARBA" id="ARBA00022481"/>
    </source>
</evidence>
<keyword evidence="3" id="KW-1003">Cell membrane</keyword>
<dbReference type="Pfam" id="PF12019">
    <property type="entry name" value="GspH"/>
    <property type="match status" value="1"/>
</dbReference>
<name>A0ABV9C5L8_9GAMM</name>
<dbReference type="Gene3D" id="3.55.40.10">
    <property type="entry name" value="minor pseudopilin epsh domain"/>
    <property type="match status" value="1"/>
</dbReference>
<dbReference type="InterPro" id="IPR022346">
    <property type="entry name" value="T2SS_GspH"/>
</dbReference>
<sequence length="200" mass="20973">MKRISSHAKGVTLIELMVTLAIMAILAVFAVPAFRDSIRRNQVASSSNALLADLSYARTEAASRGLVVSVCPSTDGQTCQATKTYDTGWMVYTYTPGSAVANTAFSGASATNLLLRYTQARQGVSMQSNYTANNDVVSFDAQGQQLPTKTATALKFVTCYRDNGTGTGTSTATVQGIELDLSTSGSTSTQPWAVGAACTP</sequence>
<feature type="domain" description="General secretion pathway GspH" evidence="12">
    <location>
        <begin position="47"/>
        <end position="164"/>
    </location>
</feature>
<dbReference type="SUPFAM" id="SSF54523">
    <property type="entry name" value="Pili subunits"/>
    <property type="match status" value="1"/>
</dbReference>
<evidence type="ECO:0000256" key="6">
    <source>
        <dbReference type="ARBA" id="ARBA00022692"/>
    </source>
</evidence>
<dbReference type="RefSeq" id="WP_266148315.1">
    <property type="nucleotide sequence ID" value="NZ_CP064028.1"/>
</dbReference>
<gene>
    <name evidence="13" type="ORF">ACFO5W_17090</name>
</gene>
<evidence type="ECO:0000256" key="7">
    <source>
        <dbReference type="ARBA" id="ARBA00022989"/>
    </source>
</evidence>
<accession>A0ABV9C5L8</accession>
<keyword evidence="4" id="KW-0488">Methylation</keyword>
<dbReference type="Proteomes" id="UP001595961">
    <property type="component" value="Unassembled WGS sequence"/>
</dbReference>
<keyword evidence="7 11" id="KW-1133">Transmembrane helix</keyword>
<dbReference type="NCBIfam" id="TIGR02532">
    <property type="entry name" value="IV_pilin_GFxxxE"/>
    <property type="match status" value="1"/>
</dbReference>
<organism evidence="13 14">
    <name type="scientific">Dyella halodurans</name>
    <dbReference type="NCBI Taxonomy" id="1920171"/>
    <lineage>
        <taxon>Bacteria</taxon>
        <taxon>Pseudomonadati</taxon>
        <taxon>Pseudomonadota</taxon>
        <taxon>Gammaproteobacteria</taxon>
        <taxon>Lysobacterales</taxon>
        <taxon>Rhodanobacteraceae</taxon>
        <taxon>Dyella</taxon>
    </lineage>
</organism>
<comment type="subcellular location">
    <subcellularLocation>
        <location evidence="1">Cell inner membrane</location>
        <topology evidence="1">Single-pass membrane protein</topology>
    </subcellularLocation>
</comment>
<evidence type="ECO:0000259" key="12">
    <source>
        <dbReference type="Pfam" id="PF12019"/>
    </source>
</evidence>